<reference evidence="1 2" key="1">
    <citation type="submission" date="2017-07" db="EMBL/GenBank/DDBJ databases">
        <title>Draft genome sequence of aerobic hyperthermophilic archaea, Pyrobaculum aerophilum YKB31 and YKB32.</title>
        <authorList>
            <person name="Mochizuki T."/>
            <person name="Berliner A.J."/>
            <person name="Yoshida-Takashima Y."/>
            <person name="Takaki Y."/>
            <person name="Nunoura T."/>
            <person name="Takai K."/>
        </authorList>
    </citation>
    <scope>NUCLEOTIDE SEQUENCE [LARGE SCALE GENOMIC DNA]</scope>
    <source>
        <strain evidence="1 2">YKB31</strain>
    </source>
</reference>
<dbReference type="Proteomes" id="UP000257123">
    <property type="component" value="Unassembled WGS sequence"/>
</dbReference>
<evidence type="ECO:0000313" key="1">
    <source>
        <dbReference type="EMBL" id="RFA96755.1"/>
    </source>
</evidence>
<dbReference type="AlphaFoldDB" id="A0A371R0C3"/>
<comment type="caution">
    <text evidence="1">The sequence shown here is derived from an EMBL/GenBank/DDBJ whole genome shotgun (WGS) entry which is preliminary data.</text>
</comment>
<proteinExistence type="predicted"/>
<organism evidence="1 2">
    <name type="scientific">Pyrobaculum aerophilum</name>
    <dbReference type="NCBI Taxonomy" id="13773"/>
    <lineage>
        <taxon>Archaea</taxon>
        <taxon>Thermoproteota</taxon>
        <taxon>Thermoprotei</taxon>
        <taxon>Thermoproteales</taxon>
        <taxon>Thermoproteaceae</taxon>
        <taxon>Pyrobaculum</taxon>
    </lineage>
</organism>
<protein>
    <submittedName>
        <fullName evidence="1">Uncharacterized protein</fullName>
    </submittedName>
</protein>
<sequence>MPYLRPLLDEMANYWCLCVKYADRCERGECPVDLAKCAAAYVAVLNERGSVVRGNYYVHARGELPDKFYEGLAKAASRMVRGARYLPYEILLALAVHYFLGGNII</sequence>
<dbReference type="EMBL" id="NMUE01000010">
    <property type="protein sequence ID" value="RFA96755.1"/>
    <property type="molecule type" value="Genomic_DNA"/>
</dbReference>
<name>A0A371R0C3_9CREN</name>
<accession>A0A371R0C3</accession>
<dbReference type="RefSeq" id="WP_116420824.1">
    <property type="nucleotide sequence ID" value="NZ_NMUE01000010.1"/>
</dbReference>
<gene>
    <name evidence="1" type="ORF">CGL51_04355</name>
</gene>
<evidence type="ECO:0000313" key="2">
    <source>
        <dbReference type="Proteomes" id="UP000257123"/>
    </source>
</evidence>